<feature type="domain" description="Glycosyltransferase 2-like" evidence="3">
    <location>
        <begin position="7"/>
        <end position="174"/>
    </location>
</feature>
<reference evidence="4 5" key="1">
    <citation type="journal article" date="2020" name="Cell Host Microbe">
        <title>Functional and Genomic Variation between Human-Derived Isolates of Lachnospiraceae Reveals Inter- and Intra-Species Diversity.</title>
        <authorList>
            <person name="Sorbara M.T."/>
            <person name="Littmann E.R."/>
            <person name="Fontana E."/>
            <person name="Moody T.U."/>
            <person name="Kohout C.E."/>
            <person name="Gjonbalaj M."/>
            <person name="Eaton V."/>
            <person name="Seok R."/>
            <person name="Leiner I.M."/>
            <person name="Pamer E.G."/>
        </authorList>
    </citation>
    <scope>NUCLEOTIDE SEQUENCE [LARGE SCALE GENOMIC DNA]</scope>
    <source>
        <strain evidence="4 5">MSK.14.57</strain>
    </source>
</reference>
<evidence type="ECO:0000256" key="1">
    <source>
        <dbReference type="ARBA" id="ARBA00022676"/>
    </source>
</evidence>
<protein>
    <submittedName>
        <fullName evidence="4">Glycosyltransferase family 2 protein</fullName>
    </submittedName>
</protein>
<evidence type="ECO:0000313" key="5">
    <source>
        <dbReference type="Proteomes" id="UP001644750"/>
    </source>
</evidence>
<dbReference type="CDD" id="cd00761">
    <property type="entry name" value="Glyco_tranf_GTA_type"/>
    <property type="match status" value="1"/>
</dbReference>
<dbReference type="PANTHER" id="PTHR22916">
    <property type="entry name" value="GLYCOSYLTRANSFERASE"/>
    <property type="match status" value="1"/>
</dbReference>
<evidence type="ECO:0000259" key="3">
    <source>
        <dbReference type="Pfam" id="PF00535"/>
    </source>
</evidence>
<dbReference type="Pfam" id="PF00535">
    <property type="entry name" value="Glycos_transf_2"/>
    <property type="match status" value="1"/>
</dbReference>
<gene>
    <name evidence="4" type="ORF">G5A72_06220</name>
</gene>
<proteinExistence type="predicted"/>
<dbReference type="RefSeq" id="WP_055231867.1">
    <property type="nucleotide sequence ID" value="NZ_CYZM01000002.1"/>
</dbReference>
<keyword evidence="5" id="KW-1185">Reference proteome</keyword>
<keyword evidence="1" id="KW-0328">Glycosyltransferase</keyword>
<dbReference type="EMBL" id="JAAITB010000011">
    <property type="protein sequence ID" value="NSJ79188.1"/>
    <property type="molecule type" value="Genomic_DNA"/>
</dbReference>
<dbReference type="Gene3D" id="3.90.550.10">
    <property type="entry name" value="Spore Coat Polysaccharide Biosynthesis Protein SpsA, Chain A"/>
    <property type="match status" value="1"/>
</dbReference>
<dbReference type="SUPFAM" id="SSF53448">
    <property type="entry name" value="Nucleotide-diphospho-sugar transferases"/>
    <property type="match status" value="1"/>
</dbReference>
<dbReference type="Proteomes" id="UP001644750">
    <property type="component" value="Unassembled WGS sequence"/>
</dbReference>
<organism evidence="4 5">
    <name type="scientific">Anaerostipes hadrus</name>
    <dbReference type="NCBI Taxonomy" id="649756"/>
    <lineage>
        <taxon>Bacteria</taxon>
        <taxon>Bacillati</taxon>
        <taxon>Bacillota</taxon>
        <taxon>Clostridia</taxon>
        <taxon>Lachnospirales</taxon>
        <taxon>Lachnospiraceae</taxon>
        <taxon>Anaerostipes</taxon>
    </lineage>
</organism>
<comment type="caution">
    <text evidence="4">The sequence shown here is derived from an EMBL/GenBank/DDBJ whole genome shotgun (WGS) entry which is preliminary data.</text>
</comment>
<name>A0ABX2HX48_ANAHA</name>
<dbReference type="PANTHER" id="PTHR22916:SF51">
    <property type="entry name" value="GLYCOSYLTRANSFERASE EPSH-RELATED"/>
    <property type="match status" value="1"/>
</dbReference>
<dbReference type="InterPro" id="IPR001173">
    <property type="entry name" value="Glyco_trans_2-like"/>
</dbReference>
<dbReference type="InterPro" id="IPR029044">
    <property type="entry name" value="Nucleotide-diphossugar_trans"/>
</dbReference>
<sequence length="344" mass="40036">MKEPLVSVIVPVYKVPEKFLRKCIESLIGQTLENIEILLVDDGSPDDCGKICDEYANKNENIKVIHKENGGLSAARNTGCENAHGKWMMFVDGDDWVESDMCNLMYNAGEKNNVDLVLSGLMKDYGKTSTEYKIRLEDGKVYQGKECKWLQQQLLVYNANVAFAYAKLIRRSVVVDYQIYHDEVLKQGAEALEFNLRLFEKVNSATFVKEPLYHYMYNDNSISASHDEANHEFVIQCFEKIRKFIDSSENRDMLIPWFDNRLLYVIVTTAISGYFNPTNLEPYKDKKRKYKVYLQKKIVQDALKTSNTKGIGKQREIVLFLIKHRMFLIVNIMGRIRKWQKEHH</sequence>
<accession>A0ABX2HX48</accession>
<evidence type="ECO:0000313" key="4">
    <source>
        <dbReference type="EMBL" id="NSJ79188.1"/>
    </source>
</evidence>
<evidence type="ECO:0000256" key="2">
    <source>
        <dbReference type="ARBA" id="ARBA00022679"/>
    </source>
</evidence>
<keyword evidence="2" id="KW-0808">Transferase</keyword>